<dbReference type="PATRIC" id="fig|1618481.3.peg.1086"/>
<evidence type="ECO:0000313" key="4">
    <source>
        <dbReference type="Proteomes" id="UP000034471"/>
    </source>
</evidence>
<comment type="caution">
    <text evidence="3">The sequence shown here is derived from an EMBL/GenBank/DDBJ whole genome shotgun (WGS) entry which is preliminary data.</text>
</comment>
<sequence length="291" mass="33470">MFDTHCHLNFKRFKKNLDEVISRAFDAGVTKIVIPGTDITSSKKAIEIAEKYDGIYAAVGIHPHHTAKYSSSVIPDSDPESRKDWILNQVQDDIFQIKQLLNHPKVVAVGEVGMDRHKYEDTKYEAYNIDNRFLNIQKKLLRLQIELAIKHNKSLILHNREAREDILQIIEENWDNSLSGRTVFHCCEPNLELLNFAKEHNMFIGVDGDVTYDKAKQEFIKQVPFEMLVLETDSPFILPEPLLSQKKYPNEPKNIRYVIEAVAKLKGEKVDKVEQVTTKNGTALFHMALIS</sequence>
<feature type="binding site" evidence="2">
    <location>
        <position position="5"/>
    </location>
    <ligand>
        <name>a divalent metal cation</name>
        <dbReference type="ChEBI" id="CHEBI:60240"/>
        <label>1</label>
    </ligand>
</feature>
<dbReference type="Proteomes" id="UP000034471">
    <property type="component" value="Unassembled WGS sequence"/>
</dbReference>
<feature type="binding site" evidence="2">
    <location>
        <position position="7"/>
    </location>
    <ligand>
        <name>a divalent metal cation</name>
        <dbReference type="ChEBI" id="CHEBI:60240"/>
        <label>1</label>
    </ligand>
</feature>
<feature type="binding site" evidence="2">
    <location>
        <position position="111"/>
    </location>
    <ligand>
        <name>a divalent metal cation</name>
        <dbReference type="ChEBI" id="CHEBI:60240"/>
        <label>1</label>
    </ligand>
</feature>
<dbReference type="InterPro" id="IPR018228">
    <property type="entry name" value="DNase_TatD-rel_CS"/>
</dbReference>
<organism evidence="3 4">
    <name type="scientific">Candidatus Roizmanbacteria bacterium GW2011_GWA2_37_7</name>
    <dbReference type="NCBI Taxonomy" id="1618481"/>
    <lineage>
        <taxon>Bacteria</taxon>
        <taxon>Candidatus Roizmaniibacteriota</taxon>
    </lineage>
</organism>
<feature type="binding site" evidence="2">
    <location>
        <position position="158"/>
    </location>
    <ligand>
        <name>a divalent metal cation</name>
        <dbReference type="ChEBI" id="CHEBI:60240"/>
        <label>2</label>
    </ligand>
</feature>
<evidence type="ECO:0000256" key="1">
    <source>
        <dbReference type="ARBA" id="ARBA00022801"/>
    </source>
</evidence>
<evidence type="ECO:0008006" key="5">
    <source>
        <dbReference type="Google" id="ProtNLM"/>
    </source>
</evidence>
<dbReference type="Pfam" id="PF01026">
    <property type="entry name" value="TatD_DNase"/>
    <property type="match status" value="1"/>
</dbReference>
<dbReference type="PANTHER" id="PTHR46124:SF2">
    <property type="entry name" value="D-AMINOACYL-TRNA DEACYLASE"/>
    <property type="match status" value="1"/>
</dbReference>
<dbReference type="STRING" id="1618481.US54_C0075G0005"/>
<dbReference type="CDD" id="cd01310">
    <property type="entry name" value="TatD_DNAse"/>
    <property type="match status" value="1"/>
</dbReference>
<dbReference type="PANTHER" id="PTHR46124">
    <property type="entry name" value="D-AMINOACYL-TRNA DEACYLASE"/>
    <property type="match status" value="1"/>
</dbReference>
<dbReference type="InterPro" id="IPR001130">
    <property type="entry name" value="TatD-like"/>
</dbReference>
<dbReference type="SUPFAM" id="SSF51556">
    <property type="entry name" value="Metallo-dependent hydrolases"/>
    <property type="match status" value="1"/>
</dbReference>
<dbReference type="EMBL" id="LBTJ01000075">
    <property type="protein sequence ID" value="KKQ36251.1"/>
    <property type="molecule type" value="Genomic_DNA"/>
</dbReference>
<dbReference type="PROSITE" id="PS01137">
    <property type="entry name" value="TATD_1"/>
    <property type="match status" value="1"/>
</dbReference>
<reference evidence="3 4" key="1">
    <citation type="journal article" date="2015" name="Nature">
        <title>rRNA introns, odd ribosomes, and small enigmatic genomes across a large radiation of phyla.</title>
        <authorList>
            <person name="Brown C.T."/>
            <person name="Hug L.A."/>
            <person name="Thomas B.C."/>
            <person name="Sharon I."/>
            <person name="Castelle C.J."/>
            <person name="Singh A."/>
            <person name="Wilkins M.J."/>
            <person name="Williams K.H."/>
            <person name="Banfield J.F."/>
        </authorList>
    </citation>
    <scope>NUCLEOTIDE SEQUENCE [LARGE SCALE GENOMIC DNA]</scope>
</reference>
<dbReference type="InterPro" id="IPR032466">
    <property type="entry name" value="Metal_Hydrolase"/>
</dbReference>
<protein>
    <recommendedName>
        <fullName evidence="5">Hydrolase, TatD family</fullName>
    </recommendedName>
</protein>
<keyword evidence="2" id="KW-0479">Metal-binding</keyword>
<name>A0A0G0K6J5_9BACT</name>
<evidence type="ECO:0000313" key="3">
    <source>
        <dbReference type="EMBL" id="KKQ36251.1"/>
    </source>
</evidence>
<accession>A0A0G0K6J5</accession>
<feature type="binding site" evidence="2">
    <location>
        <position position="185"/>
    </location>
    <ligand>
        <name>a divalent metal cation</name>
        <dbReference type="ChEBI" id="CHEBI:60240"/>
        <label>2</label>
    </ligand>
</feature>
<dbReference type="AlphaFoldDB" id="A0A0G0K6J5"/>
<dbReference type="PIRSF" id="PIRSF005902">
    <property type="entry name" value="DNase_TatD"/>
    <property type="match status" value="1"/>
</dbReference>
<keyword evidence="1" id="KW-0378">Hydrolase</keyword>
<dbReference type="GO" id="GO:0046872">
    <property type="term" value="F:metal ion binding"/>
    <property type="evidence" value="ECO:0007669"/>
    <property type="project" value="UniProtKB-KW"/>
</dbReference>
<dbReference type="Gene3D" id="3.20.20.140">
    <property type="entry name" value="Metal-dependent hydrolases"/>
    <property type="match status" value="1"/>
</dbReference>
<feature type="binding site" evidence="2">
    <location>
        <position position="233"/>
    </location>
    <ligand>
        <name>a divalent metal cation</name>
        <dbReference type="ChEBI" id="CHEBI:60240"/>
        <label>1</label>
    </ligand>
</feature>
<gene>
    <name evidence="3" type="ORF">US54_C0075G0005</name>
</gene>
<dbReference type="GO" id="GO:0016788">
    <property type="term" value="F:hydrolase activity, acting on ester bonds"/>
    <property type="evidence" value="ECO:0007669"/>
    <property type="project" value="InterPro"/>
</dbReference>
<evidence type="ECO:0000256" key="2">
    <source>
        <dbReference type="PIRSR" id="PIRSR005902-1"/>
    </source>
</evidence>
<proteinExistence type="predicted"/>